<evidence type="ECO:0000313" key="3">
    <source>
        <dbReference type="Proteomes" id="UP000569329"/>
    </source>
</evidence>
<reference evidence="2 3" key="1">
    <citation type="submission" date="2020-07" db="EMBL/GenBank/DDBJ databases">
        <title>Sequencing the genomes of 1000 actinobacteria strains.</title>
        <authorList>
            <person name="Klenk H.-P."/>
        </authorList>
    </citation>
    <scope>NUCLEOTIDE SEQUENCE [LARGE SCALE GENOMIC DNA]</scope>
    <source>
        <strain evidence="2 3">DSM 45975</strain>
    </source>
</reference>
<evidence type="ECO:0000313" key="2">
    <source>
        <dbReference type="EMBL" id="MBA8826290.1"/>
    </source>
</evidence>
<evidence type="ECO:0000256" key="1">
    <source>
        <dbReference type="SAM" id="Phobius"/>
    </source>
</evidence>
<keyword evidence="3" id="KW-1185">Reference proteome</keyword>
<comment type="caution">
    <text evidence="2">The sequence shown here is derived from an EMBL/GenBank/DDBJ whole genome shotgun (WGS) entry which is preliminary data.</text>
</comment>
<keyword evidence="1" id="KW-0472">Membrane</keyword>
<feature type="transmembrane region" description="Helical" evidence="1">
    <location>
        <begin position="62"/>
        <end position="80"/>
    </location>
</feature>
<accession>A0A839DZM1</accession>
<feature type="transmembrane region" description="Helical" evidence="1">
    <location>
        <begin position="92"/>
        <end position="124"/>
    </location>
</feature>
<organism evidence="2 3">
    <name type="scientific">Halosaccharopolyspora lacisalsi</name>
    <dbReference type="NCBI Taxonomy" id="1000566"/>
    <lineage>
        <taxon>Bacteria</taxon>
        <taxon>Bacillati</taxon>
        <taxon>Actinomycetota</taxon>
        <taxon>Actinomycetes</taxon>
        <taxon>Pseudonocardiales</taxon>
        <taxon>Pseudonocardiaceae</taxon>
        <taxon>Halosaccharopolyspora</taxon>
    </lineage>
</organism>
<proteinExistence type="predicted"/>
<protein>
    <submittedName>
        <fullName evidence="2">Uncharacterized protein</fullName>
    </submittedName>
</protein>
<dbReference type="Proteomes" id="UP000569329">
    <property type="component" value="Unassembled WGS sequence"/>
</dbReference>
<dbReference type="AlphaFoldDB" id="A0A839DZM1"/>
<keyword evidence="1" id="KW-0812">Transmembrane</keyword>
<feature type="transmembrane region" description="Helical" evidence="1">
    <location>
        <begin position="21"/>
        <end position="42"/>
    </location>
</feature>
<keyword evidence="1" id="KW-1133">Transmembrane helix</keyword>
<sequence>MPMRTVARTLNRSEASLPVMVVAGAVLATWTVLAVFLAGAVIRAVPGGGSVGPGALLDIGGLAPLVAALVVLVGVPIALLTERLCRGTGTGVLLAAFVVAGLVAGAATSLLITGGVLHQFLWLAAGAAVLGRAGAGPLATRPPLLGLVVLLTVAATVGSALLR</sequence>
<dbReference type="EMBL" id="JACGWZ010000005">
    <property type="protein sequence ID" value="MBA8826290.1"/>
    <property type="molecule type" value="Genomic_DNA"/>
</dbReference>
<gene>
    <name evidence="2" type="ORF">FHX42_003666</name>
</gene>
<name>A0A839DZM1_9PSEU</name>
<feature type="transmembrane region" description="Helical" evidence="1">
    <location>
        <begin position="144"/>
        <end position="162"/>
    </location>
</feature>